<dbReference type="Proteomes" id="UP000035740">
    <property type="component" value="Unassembled WGS sequence"/>
</dbReference>
<accession>A0A0J7YNR5</accession>
<dbReference type="AlphaFoldDB" id="A0A0J7YNR5"/>
<dbReference type="EMBL" id="KQ123004">
    <property type="protein sequence ID" value="KMS64773.1"/>
    <property type="molecule type" value="Genomic_DNA"/>
</dbReference>
<proteinExistence type="predicted"/>
<feature type="non-terminal residue" evidence="1">
    <location>
        <position position="101"/>
    </location>
</feature>
<evidence type="ECO:0008006" key="3">
    <source>
        <dbReference type="Google" id="ProtNLM"/>
    </source>
</evidence>
<keyword evidence="2" id="KW-1185">Reference proteome</keyword>
<evidence type="ECO:0000313" key="2">
    <source>
        <dbReference type="Proteomes" id="UP000035740"/>
    </source>
</evidence>
<protein>
    <recommendedName>
        <fullName evidence="3">Retrotransposon Copia-like N-terminal domain-containing protein</fullName>
    </recommendedName>
</protein>
<dbReference type="eggNOG" id="KOG0017">
    <property type="taxonomic scope" value="Eukaryota"/>
</dbReference>
<dbReference type="OrthoDB" id="1699318at2759"/>
<name>A0A0J7YNR5_BETVV</name>
<dbReference type="Gramene" id="KMS64773">
    <property type="protein sequence ID" value="KMS64773"/>
    <property type="gene ID" value="BVRB_042810"/>
</dbReference>
<dbReference type="PANTHER" id="PTHR47481">
    <property type="match status" value="1"/>
</dbReference>
<sequence length="101" mass="11431">MTGPTKESSPSSSPSPFHPALHLNYKNALPITLNMDKPQYTAWATLFRNTARAYQVLDHIDSTATRPSDVDDDLWGRLDSIVLQWIYGTIHEDLIYAILDE</sequence>
<dbReference type="OMA" id="DHIDSTA"/>
<organism evidence="1 2">
    <name type="scientific">Beta vulgaris subsp. vulgaris</name>
    <name type="common">Beet</name>
    <dbReference type="NCBI Taxonomy" id="3555"/>
    <lineage>
        <taxon>Eukaryota</taxon>
        <taxon>Viridiplantae</taxon>
        <taxon>Streptophyta</taxon>
        <taxon>Embryophyta</taxon>
        <taxon>Tracheophyta</taxon>
        <taxon>Spermatophyta</taxon>
        <taxon>Magnoliopsida</taxon>
        <taxon>eudicotyledons</taxon>
        <taxon>Gunneridae</taxon>
        <taxon>Pentapetalae</taxon>
        <taxon>Caryophyllales</taxon>
        <taxon>Chenopodiaceae</taxon>
        <taxon>Betoideae</taxon>
        <taxon>Beta</taxon>
    </lineage>
</organism>
<reference evidence="1 2" key="1">
    <citation type="journal article" date="2014" name="Nature">
        <title>The genome of the recently domesticated crop plant sugar beet (Beta vulgaris).</title>
        <authorList>
            <person name="Dohm J.C."/>
            <person name="Minoche A.E."/>
            <person name="Holtgrawe D."/>
            <person name="Capella-Gutierrez S."/>
            <person name="Zakrzewski F."/>
            <person name="Tafer H."/>
            <person name="Rupp O."/>
            <person name="Sorensen T.R."/>
            <person name="Stracke R."/>
            <person name="Reinhardt R."/>
            <person name="Goesmann A."/>
            <person name="Kraft T."/>
            <person name="Schulz B."/>
            <person name="Stadler P.F."/>
            <person name="Schmidt T."/>
            <person name="Gabaldon T."/>
            <person name="Lehrach H."/>
            <person name="Weisshaar B."/>
            <person name="Himmelbauer H."/>
        </authorList>
    </citation>
    <scope>NUCLEOTIDE SEQUENCE [LARGE SCALE GENOMIC DNA]</scope>
    <source>
        <tissue evidence="1">Taproot</tissue>
    </source>
</reference>
<evidence type="ECO:0000313" key="1">
    <source>
        <dbReference type="EMBL" id="KMS64773.1"/>
    </source>
</evidence>
<dbReference type="PANTHER" id="PTHR47481:SF38">
    <property type="entry name" value="POU DOMAIN, CLASS 4, TRANSCRIPTION FACTOR 1-LIKE"/>
    <property type="match status" value="1"/>
</dbReference>
<gene>
    <name evidence="1" type="ORF">BVRB_042810</name>
</gene>